<dbReference type="KEGG" id="mtun:MTUNDRAET4_0226.1"/>
<sequence>MAAPPRRAERAGACDEPLSAQPAPAVAISILSFVSPFLVEGARREHEIAGETVFEASG</sequence>
<reference evidence="1 2" key="1">
    <citation type="submission" date="2019-03" db="EMBL/GenBank/DDBJ databases">
        <authorList>
            <person name="Kox A.R. M."/>
        </authorList>
    </citation>
    <scope>NUCLEOTIDE SEQUENCE [LARGE SCALE GENOMIC DNA]</scope>
    <source>
        <strain evidence="1">MTUNDRAET4 annotated genome</strain>
        <plasmid evidence="2">2</plasmid>
    </source>
</reference>
<evidence type="ECO:0000313" key="1">
    <source>
        <dbReference type="EMBL" id="VFU16574.1"/>
    </source>
</evidence>
<name>A0A4U8Z717_METTU</name>
<accession>A0A4U8Z717</accession>
<dbReference type="EMBL" id="LR536451">
    <property type="protein sequence ID" value="VFU16574.1"/>
    <property type="molecule type" value="Genomic_DNA"/>
</dbReference>
<gene>
    <name evidence="1" type="ORF">MTUNDRAET4_0226</name>
</gene>
<proteinExistence type="predicted"/>
<dbReference type="AlphaFoldDB" id="A0A4U8Z717"/>
<dbReference type="Proteomes" id="UP000294360">
    <property type="component" value="Plasmid 2"/>
</dbReference>
<protein>
    <submittedName>
        <fullName evidence="1">Uncharacterized protein</fullName>
    </submittedName>
</protein>
<geneLocation type="plasmid" evidence="1 2">
    <name>2</name>
</geneLocation>
<keyword evidence="1" id="KW-0614">Plasmid</keyword>
<evidence type="ECO:0000313" key="2">
    <source>
        <dbReference type="Proteomes" id="UP000294360"/>
    </source>
</evidence>
<organism evidence="1 2">
    <name type="scientific">Methylocella tundrae</name>
    <dbReference type="NCBI Taxonomy" id="227605"/>
    <lineage>
        <taxon>Bacteria</taxon>
        <taxon>Pseudomonadati</taxon>
        <taxon>Pseudomonadota</taxon>
        <taxon>Alphaproteobacteria</taxon>
        <taxon>Hyphomicrobiales</taxon>
        <taxon>Beijerinckiaceae</taxon>
        <taxon>Methylocella</taxon>
    </lineage>
</organism>